<evidence type="ECO:0000313" key="2">
    <source>
        <dbReference type="Proteomes" id="UP000414233"/>
    </source>
</evidence>
<dbReference type="EMBL" id="CABPRZ010000023">
    <property type="protein sequence ID" value="VVE47482.1"/>
    <property type="molecule type" value="Genomic_DNA"/>
</dbReference>
<evidence type="ECO:0000313" key="1">
    <source>
        <dbReference type="EMBL" id="VVE47482.1"/>
    </source>
</evidence>
<accession>A0A5E4YG98</accession>
<protein>
    <submittedName>
        <fullName evidence="1">Hemagglutinin-related protein</fullName>
    </submittedName>
</protein>
<sequence>MEALQREVGVFVTNRAKEANALENARDAEAAPAKRVALDQDLNHLGFRGGRLVLSQAVAAWSVSRRCYAASLAPLFMWS</sequence>
<reference evidence="1 2" key="1">
    <citation type="submission" date="2019-08" db="EMBL/GenBank/DDBJ databases">
        <authorList>
            <person name="Peeters C."/>
        </authorList>
    </citation>
    <scope>NUCLEOTIDE SEQUENCE [LARGE SCALE GENOMIC DNA]</scope>
    <source>
        <strain evidence="1 2">LMG 30175</strain>
    </source>
</reference>
<gene>
    <name evidence="1" type="ORF">PTE30175_04387</name>
</gene>
<dbReference type="Proteomes" id="UP000414233">
    <property type="component" value="Unassembled WGS sequence"/>
</dbReference>
<organism evidence="1 2">
    <name type="scientific">Pandoraea terrae</name>
    <dbReference type="NCBI Taxonomy" id="1537710"/>
    <lineage>
        <taxon>Bacteria</taxon>
        <taxon>Pseudomonadati</taxon>
        <taxon>Pseudomonadota</taxon>
        <taxon>Betaproteobacteria</taxon>
        <taxon>Burkholderiales</taxon>
        <taxon>Burkholderiaceae</taxon>
        <taxon>Pandoraea</taxon>
    </lineage>
</organism>
<keyword evidence="2" id="KW-1185">Reference proteome</keyword>
<proteinExistence type="predicted"/>
<name>A0A5E4YG98_9BURK</name>
<dbReference type="RefSeq" id="WP_150699170.1">
    <property type="nucleotide sequence ID" value="NZ_CABPRZ010000023.1"/>
</dbReference>
<dbReference type="AlphaFoldDB" id="A0A5E4YG98"/>